<feature type="transmembrane region" description="Helical" evidence="5">
    <location>
        <begin position="295"/>
        <end position="319"/>
    </location>
</feature>
<keyword evidence="8" id="KW-1185">Reference proteome</keyword>
<evidence type="ECO:0000259" key="6">
    <source>
        <dbReference type="Pfam" id="PF12698"/>
    </source>
</evidence>
<name>A0ABP9FJM5_9ACTN</name>
<dbReference type="RefSeq" id="WP_345583149.1">
    <property type="nucleotide sequence ID" value="NZ_BAABLV010000036.1"/>
</dbReference>
<dbReference type="EMBL" id="BAABLV010000036">
    <property type="protein sequence ID" value="GAA4904132.1"/>
    <property type="molecule type" value="Genomic_DNA"/>
</dbReference>
<feature type="domain" description="ABC-2 type transporter transmembrane" evidence="6">
    <location>
        <begin position="25"/>
        <end position="357"/>
    </location>
</feature>
<sequence>MNTRTTTPPWMIVAKREIMTQISDKAFWIGTLTTIGLVALGLLFGGLMDGDTTKVAVATDEAAQVVVSASNDLRPLEPLRLSEDELLASVEEGDAAGALEHSAEGGWKLTVKNIMDTPDLTGAVRDHQLEVNAAEHGVDMAALSVGADLELVSLEAEEGQGVTIMVATLAFAVLFMLSAITYGMQIANSVVTEKESRIVEILAAAIPTRQLLLGKIVGNTIMALSQVVLIATVALVGLSFTQWKGFVGMLAPVAGWFVLFFLVGFASLACLWAAAGSLATRVQDLSQTTTPLTMVVMLVYMAGFLARGTVAEVLSYVPIASTVSMPGRLLSGESTWLDAVLALLVAVAFMAVAIWAGARIYRRGLLQTNSVLSWKEAFTKAH</sequence>
<evidence type="ECO:0000256" key="4">
    <source>
        <dbReference type="ARBA" id="ARBA00023136"/>
    </source>
</evidence>
<evidence type="ECO:0000256" key="1">
    <source>
        <dbReference type="ARBA" id="ARBA00004141"/>
    </source>
</evidence>
<gene>
    <name evidence="7" type="ORF">GCM10025789_23950</name>
</gene>
<feature type="transmembrane region" description="Helical" evidence="5">
    <location>
        <begin position="216"/>
        <end position="241"/>
    </location>
</feature>
<evidence type="ECO:0000256" key="2">
    <source>
        <dbReference type="ARBA" id="ARBA00022692"/>
    </source>
</evidence>
<reference evidence="8" key="1">
    <citation type="journal article" date="2019" name="Int. J. Syst. Evol. Microbiol.">
        <title>The Global Catalogue of Microorganisms (GCM) 10K type strain sequencing project: providing services to taxonomists for standard genome sequencing and annotation.</title>
        <authorList>
            <consortium name="The Broad Institute Genomics Platform"/>
            <consortium name="The Broad Institute Genome Sequencing Center for Infectious Disease"/>
            <person name="Wu L."/>
            <person name="Ma J."/>
        </authorList>
    </citation>
    <scope>NUCLEOTIDE SEQUENCE [LARGE SCALE GENOMIC DNA]</scope>
    <source>
        <strain evidence="8">JCM 19125</strain>
    </source>
</reference>
<comment type="caution">
    <text evidence="7">The sequence shown here is derived from an EMBL/GenBank/DDBJ whole genome shotgun (WGS) entry which is preliminary data.</text>
</comment>
<comment type="subcellular location">
    <subcellularLocation>
        <location evidence="1">Membrane</location>
        <topology evidence="1">Multi-pass membrane protein</topology>
    </subcellularLocation>
</comment>
<accession>A0ABP9FJM5</accession>
<proteinExistence type="predicted"/>
<feature type="transmembrane region" description="Helical" evidence="5">
    <location>
        <begin position="162"/>
        <end position="184"/>
    </location>
</feature>
<dbReference type="Pfam" id="PF12698">
    <property type="entry name" value="ABC2_membrane_3"/>
    <property type="match status" value="1"/>
</dbReference>
<dbReference type="Proteomes" id="UP001501521">
    <property type="component" value="Unassembled WGS sequence"/>
</dbReference>
<keyword evidence="2 5" id="KW-0812">Transmembrane</keyword>
<evidence type="ECO:0000256" key="5">
    <source>
        <dbReference type="SAM" id="Phobius"/>
    </source>
</evidence>
<dbReference type="InterPro" id="IPR013525">
    <property type="entry name" value="ABC2_TM"/>
</dbReference>
<dbReference type="PANTHER" id="PTHR43471:SF3">
    <property type="entry name" value="ABC TRANSPORTER PERMEASE PROTEIN NATB"/>
    <property type="match status" value="1"/>
</dbReference>
<protein>
    <submittedName>
        <fullName evidence="7">ABC transporter permease</fullName>
    </submittedName>
</protein>
<feature type="transmembrane region" description="Helical" evidence="5">
    <location>
        <begin position="253"/>
        <end position="274"/>
    </location>
</feature>
<feature type="transmembrane region" description="Helical" evidence="5">
    <location>
        <begin position="26"/>
        <end position="47"/>
    </location>
</feature>
<keyword evidence="4 5" id="KW-0472">Membrane</keyword>
<evidence type="ECO:0000313" key="8">
    <source>
        <dbReference type="Proteomes" id="UP001501521"/>
    </source>
</evidence>
<dbReference type="PANTHER" id="PTHR43471">
    <property type="entry name" value="ABC TRANSPORTER PERMEASE"/>
    <property type="match status" value="1"/>
</dbReference>
<keyword evidence="3 5" id="KW-1133">Transmembrane helix</keyword>
<evidence type="ECO:0000313" key="7">
    <source>
        <dbReference type="EMBL" id="GAA4904132.1"/>
    </source>
</evidence>
<organism evidence="7 8">
    <name type="scientific">Tessaracoccus lubricantis</name>
    <dbReference type="NCBI Taxonomy" id="545543"/>
    <lineage>
        <taxon>Bacteria</taxon>
        <taxon>Bacillati</taxon>
        <taxon>Actinomycetota</taxon>
        <taxon>Actinomycetes</taxon>
        <taxon>Propionibacteriales</taxon>
        <taxon>Propionibacteriaceae</taxon>
        <taxon>Tessaracoccus</taxon>
    </lineage>
</organism>
<evidence type="ECO:0000256" key="3">
    <source>
        <dbReference type="ARBA" id="ARBA00022989"/>
    </source>
</evidence>
<feature type="transmembrane region" description="Helical" evidence="5">
    <location>
        <begin position="339"/>
        <end position="358"/>
    </location>
</feature>